<sequence>MLQYHVTIGLAPMRRDVTPRPGIFNWEKAEERGHRIVEYIEKNCAGPHVSYVDLKGINPVDVMYSESDADAVIERFSREKVDGIVLINCNFGNEEIAGRIAAALKVPVLLWAPLDDVFEPDGTRYTDSQCGVFGVSRQLQRLNVPFSYIENCAVEDEKFREGLERFIRVSCIIKNFRGMRIGQVGMRPKPFCSVIYNEGELMQKLGLQVIPINMAVVIDKFNRILAERKEELEKGAELLKERYEIDSDSMPNLEKIYAFVLLYQELFEEYRLDAVASECWTSMQLGVGAMPCTSFSILADMGYIIACETDMHAAITMAMLSCASLGESRPFLGEFTVRNPQNKNSELLWHCGPFAYSLKKPGAAAKMVNMRQWFPVKDGTFTLARIDQDNGDYRFLTGQCSSTDGPYTFGTYLWAEFKNLSAWERKLVEGPYIHHMAEVEGEYEEVLREACKFIPNLTADWVEEDREG</sequence>
<dbReference type="GO" id="GO:0016861">
    <property type="term" value="F:intramolecular oxidoreductase activity, interconverting aldoses and ketoses"/>
    <property type="evidence" value="ECO:0007669"/>
    <property type="project" value="InterPro"/>
</dbReference>
<gene>
    <name evidence="3" type="ORF">H9717_11795</name>
</gene>
<dbReference type="PANTHER" id="PTHR36120:SF1">
    <property type="entry name" value="L-FUCOSE ISOMERASE C-TERMINAL DOMAIN-CONTAINING PROTEIN"/>
    <property type="match status" value="1"/>
</dbReference>
<protein>
    <recommendedName>
        <fullName evidence="5">Fucose isomerase</fullName>
    </recommendedName>
</protein>
<reference evidence="3" key="1">
    <citation type="journal article" date="2021" name="PeerJ">
        <title>Extensive microbial diversity within the chicken gut microbiome revealed by metagenomics and culture.</title>
        <authorList>
            <person name="Gilroy R."/>
            <person name="Ravi A."/>
            <person name="Getino M."/>
            <person name="Pursley I."/>
            <person name="Horton D.L."/>
            <person name="Alikhan N.F."/>
            <person name="Baker D."/>
            <person name="Gharbi K."/>
            <person name="Hall N."/>
            <person name="Watson M."/>
            <person name="Adriaenssens E.M."/>
            <person name="Foster-Nyarko E."/>
            <person name="Jarju S."/>
            <person name="Secka A."/>
            <person name="Antonio M."/>
            <person name="Oren A."/>
            <person name="Chaudhuri R.R."/>
            <person name="La Ragione R."/>
            <person name="Hildebrand F."/>
            <person name="Pallen M.J."/>
        </authorList>
    </citation>
    <scope>NUCLEOTIDE SEQUENCE</scope>
    <source>
        <strain evidence="3">CHK179-7159</strain>
    </source>
</reference>
<dbReference type="SUPFAM" id="SSF53743">
    <property type="entry name" value="FucI/AraA N-terminal and middle domains"/>
    <property type="match status" value="1"/>
</dbReference>
<dbReference type="Proteomes" id="UP000886858">
    <property type="component" value="Unassembled WGS sequence"/>
</dbReference>
<organism evidence="3 4">
    <name type="scientific">Candidatus Eisenbergiella merdipullorum</name>
    <dbReference type="NCBI Taxonomy" id="2838553"/>
    <lineage>
        <taxon>Bacteria</taxon>
        <taxon>Bacillati</taxon>
        <taxon>Bacillota</taxon>
        <taxon>Clostridia</taxon>
        <taxon>Lachnospirales</taxon>
        <taxon>Lachnospiraceae</taxon>
        <taxon>Eisenbergiella</taxon>
    </lineage>
</organism>
<keyword evidence="1" id="KW-0413">Isomerase</keyword>
<comment type="caution">
    <text evidence="3">The sequence shown here is derived from an EMBL/GenBank/DDBJ whole genome shotgun (WGS) entry which is preliminary data.</text>
</comment>
<evidence type="ECO:0008006" key="5">
    <source>
        <dbReference type="Google" id="ProtNLM"/>
    </source>
</evidence>
<accession>A0A9D2I6R5</accession>
<dbReference type="EMBL" id="DWYY01000127">
    <property type="protein sequence ID" value="HJA93776.1"/>
    <property type="molecule type" value="Genomic_DNA"/>
</dbReference>
<dbReference type="GO" id="GO:0005996">
    <property type="term" value="P:monosaccharide metabolic process"/>
    <property type="evidence" value="ECO:0007669"/>
    <property type="project" value="InterPro"/>
</dbReference>
<dbReference type="PANTHER" id="PTHR36120">
    <property type="entry name" value="FUCOSE ISOMERASE"/>
    <property type="match status" value="1"/>
</dbReference>
<evidence type="ECO:0000256" key="2">
    <source>
        <dbReference type="ARBA" id="ARBA00023277"/>
    </source>
</evidence>
<evidence type="ECO:0000313" key="3">
    <source>
        <dbReference type="EMBL" id="HJA93776.1"/>
    </source>
</evidence>
<name>A0A9D2I6R5_9FIRM</name>
<evidence type="ECO:0000256" key="1">
    <source>
        <dbReference type="ARBA" id="ARBA00023235"/>
    </source>
</evidence>
<dbReference type="GO" id="GO:0005737">
    <property type="term" value="C:cytoplasm"/>
    <property type="evidence" value="ECO:0007669"/>
    <property type="project" value="InterPro"/>
</dbReference>
<dbReference type="InterPro" id="IPR009015">
    <property type="entry name" value="Fucose_isomerase_N/cen_sf"/>
</dbReference>
<proteinExistence type="predicted"/>
<reference evidence="3" key="2">
    <citation type="submission" date="2021-04" db="EMBL/GenBank/DDBJ databases">
        <authorList>
            <person name="Gilroy R."/>
        </authorList>
    </citation>
    <scope>NUCLEOTIDE SEQUENCE</scope>
    <source>
        <strain evidence="3">CHK179-7159</strain>
    </source>
</reference>
<dbReference type="AlphaFoldDB" id="A0A9D2I6R5"/>
<evidence type="ECO:0000313" key="4">
    <source>
        <dbReference type="Proteomes" id="UP000886858"/>
    </source>
</evidence>
<keyword evidence="2" id="KW-0119">Carbohydrate metabolism</keyword>